<evidence type="ECO:0000313" key="7">
    <source>
        <dbReference type="EMBL" id="RRQ21771.1"/>
    </source>
</evidence>
<comment type="subcellular location">
    <subcellularLocation>
        <location evidence="1">Cell membrane</location>
        <topology evidence="1">Multi-pass membrane protein</topology>
    </subcellularLocation>
</comment>
<name>A0A426QJ25_9GAMM</name>
<dbReference type="RefSeq" id="WP_125181112.1">
    <property type="nucleotide sequence ID" value="NZ_QZMU01000001.1"/>
</dbReference>
<dbReference type="GO" id="GO:0005886">
    <property type="term" value="C:plasma membrane"/>
    <property type="evidence" value="ECO:0007669"/>
    <property type="project" value="UniProtKB-SubCell"/>
</dbReference>
<dbReference type="Pfam" id="PF01810">
    <property type="entry name" value="LysE"/>
    <property type="match status" value="1"/>
</dbReference>
<protein>
    <recommendedName>
        <fullName evidence="9">LysE family translocator</fullName>
    </recommendedName>
</protein>
<evidence type="ECO:0000256" key="4">
    <source>
        <dbReference type="ARBA" id="ARBA00022989"/>
    </source>
</evidence>
<feature type="transmembrane region" description="Helical" evidence="6">
    <location>
        <begin position="186"/>
        <end position="207"/>
    </location>
</feature>
<evidence type="ECO:0000256" key="2">
    <source>
        <dbReference type="ARBA" id="ARBA00022475"/>
    </source>
</evidence>
<gene>
    <name evidence="7" type="ORF">D6C00_07285</name>
</gene>
<organism evidence="7 8">
    <name type="scientific">Thiohalobacter thiocyanaticus</name>
    <dbReference type="NCBI Taxonomy" id="585455"/>
    <lineage>
        <taxon>Bacteria</taxon>
        <taxon>Pseudomonadati</taxon>
        <taxon>Pseudomonadota</taxon>
        <taxon>Gammaproteobacteria</taxon>
        <taxon>Thiohalobacterales</taxon>
        <taxon>Thiohalobacteraceae</taxon>
        <taxon>Thiohalobacter</taxon>
    </lineage>
</organism>
<sequence length="208" mass="21437">MELNISASDLAALFAAMAILAAVPSVSVAAVSARAVSAGFIQGAITATGVVTGDLLFILLALFGLALLVEALGEMYFLIRYLAAGYLLWLGRSLWRSATRGRVTDAAGAASSWSSFMTGLLITLGDHKAVLFYLGFLPAFIELDSLTSLDVAAVALVAVLAVGGVKLAYAFAAGRVGRRLDDRAGALLNRVAAGVMLVAAFLVLISAK</sequence>
<dbReference type="AlphaFoldDB" id="A0A426QJ25"/>
<evidence type="ECO:0008006" key="9">
    <source>
        <dbReference type="Google" id="ProtNLM"/>
    </source>
</evidence>
<keyword evidence="5 6" id="KW-0472">Membrane</keyword>
<keyword evidence="2" id="KW-1003">Cell membrane</keyword>
<feature type="transmembrane region" description="Helical" evidence="6">
    <location>
        <begin position="45"/>
        <end position="69"/>
    </location>
</feature>
<dbReference type="InterPro" id="IPR001123">
    <property type="entry name" value="LeuE-type"/>
</dbReference>
<feature type="transmembrane region" description="Helical" evidence="6">
    <location>
        <begin position="12"/>
        <end position="33"/>
    </location>
</feature>
<feature type="transmembrane region" description="Helical" evidence="6">
    <location>
        <begin position="153"/>
        <end position="174"/>
    </location>
</feature>
<dbReference type="OrthoDB" id="9784202at2"/>
<evidence type="ECO:0000256" key="6">
    <source>
        <dbReference type="SAM" id="Phobius"/>
    </source>
</evidence>
<reference evidence="7 8" key="1">
    <citation type="journal article" date="2010" name="Int. J. Syst. Evol. Microbiol.">
        <title>Thiohalobacter thiocyanaticus gen. nov., sp. nov., a moderately halophilic, sulfur-oxidizing gammaproteobacterium from hypersaline lakes, that utilizes thiocyanate.</title>
        <authorList>
            <person name="Sorokin D.Y."/>
            <person name="Kovaleva O.L."/>
            <person name="Tourova T.P."/>
            <person name="Muyzer G."/>
        </authorList>
    </citation>
    <scope>NUCLEOTIDE SEQUENCE [LARGE SCALE GENOMIC DNA]</scope>
    <source>
        <strain evidence="7 8">Hrh1</strain>
    </source>
</reference>
<evidence type="ECO:0000256" key="1">
    <source>
        <dbReference type="ARBA" id="ARBA00004651"/>
    </source>
</evidence>
<proteinExistence type="predicted"/>
<keyword evidence="4 6" id="KW-1133">Transmembrane helix</keyword>
<evidence type="ECO:0000256" key="3">
    <source>
        <dbReference type="ARBA" id="ARBA00022692"/>
    </source>
</evidence>
<dbReference type="GO" id="GO:0015171">
    <property type="term" value="F:amino acid transmembrane transporter activity"/>
    <property type="evidence" value="ECO:0007669"/>
    <property type="project" value="TreeGrafter"/>
</dbReference>
<feature type="transmembrane region" description="Helical" evidence="6">
    <location>
        <begin position="75"/>
        <end position="95"/>
    </location>
</feature>
<dbReference type="Proteomes" id="UP000287798">
    <property type="component" value="Unassembled WGS sequence"/>
</dbReference>
<dbReference type="PANTHER" id="PTHR30086:SF20">
    <property type="entry name" value="ARGININE EXPORTER PROTEIN ARGO-RELATED"/>
    <property type="match status" value="1"/>
</dbReference>
<evidence type="ECO:0000313" key="8">
    <source>
        <dbReference type="Proteomes" id="UP000287798"/>
    </source>
</evidence>
<accession>A0A426QJ25</accession>
<evidence type="ECO:0000256" key="5">
    <source>
        <dbReference type="ARBA" id="ARBA00023136"/>
    </source>
</evidence>
<comment type="caution">
    <text evidence="7">The sequence shown here is derived from an EMBL/GenBank/DDBJ whole genome shotgun (WGS) entry which is preliminary data.</text>
</comment>
<keyword evidence="8" id="KW-1185">Reference proteome</keyword>
<keyword evidence="3 6" id="KW-0812">Transmembrane</keyword>
<feature type="transmembrane region" description="Helical" evidence="6">
    <location>
        <begin position="116"/>
        <end position="141"/>
    </location>
</feature>
<dbReference type="EMBL" id="QZMU01000001">
    <property type="protein sequence ID" value="RRQ21771.1"/>
    <property type="molecule type" value="Genomic_DNA"/>
</dbReference>
<dbReference type="PANTHER" id="PTHR30086">
    <property type="entry name" value="ARGININE EXPORTER PROTEIN ARGO"/>
    <property type="match status" value="1"/>
</dbReference>